<keyword evidence="6" id="KW-1133">Transmembrane helix</keyword>
<name>A0A8X9A1T6_SALSN</name>
<reference evidence="8" key="2">
    <citation type="submission" date="2020-08" db="EMBL/GenBank/DDBJ databases">
        <title>Plant Genome Project.</title>
        <authorList>
            <person name="Zhang R.-G."/>
        </authorList>
    </citation>
    <scope>NUCLEOTIDE SEQUENCE</scope>
    <source>
        <strain evidence="8">Huo1</strain>
        <tissue evidence="8">Leaf</tissue>
    </source>
</reference>
<dbReference type="EMBL" id="PNBA02000005">
    <property type="protein sequence ID" value="KAG6425562.1"/>
    <property type="molecule type" value="Genomic_DNA"/>
</dbReference>
<evidence type="ECO:0000256" key="2">
    <source>
        <dbReference type="ARBA" id="ARBA00010271"/>
    </source>
</evidence>
<dbReference type="AlphaFoldDB" id="A0A8X9A1T6"/>
<evidence type="ECO:0000256" key="4">
    <source>
        <dbReference type="ARBA" id="ARBA00022968"/>
    </source>
</evidence>
<evidence type="ECO:0000256" key="1">
    <source>
        <dbReference type="ARBA" id="ARBA00004323"/>
    </source>
</evidence>
<dbReference type="GO" id="GO:0010417">
    <property type="term" value="P:glucuronoxylan biosynthetic process"/>
    <property type="evidence" value="ECO:0007669"/>
    <property type="project" value="TreeGrafter"/>
</dbReference>
<keyword evidence="4" id="KW-0735">Signal-anchor</keyword>
<keyword evidence="9" id="KW-1185">Reference proteome</keyword>
<accession>A0A8X9A1T6</accession>
<dbReference type="Pfam" id="PF03016">
    <property type="entry name" value="Exostosin_GT47"/>
    <property type="match status" value="1"/>
</dbReference>
<proteinExistence type="inferred from homology"/>
<evidence type="ECO:0000256" key="3">
    <source>
        <dbReference type="ARBA" id="ARBA00022676"/>
    </source>
</evidence>
<dbReference type="GO" id="GO:0000139">
    <property type="term" value="C:Golgi membrane"/>
    <property type="evidence" value="ECO:0007669"/>
    <property type="project" value="UniProtKB-SubCell"/>
</dbReference>
<dbReference type="InterPro" id="IPR004263">
    <property type="entry name" value="Exostosin"/>
</dbReference>
<keyword evidence="3" id="KW-0808">Transferase</keyword>
<keyword evidence="6" id="KW-0812">Transmembrane</keyword>
<feature type="transmembrane region" description="Helical" evidence="6">
    <location>
        <begin position="21"/>
        <end position="41"/>
    </location>
</feature>
<feature type="domain" description="Exostosin GT47" evidence="7">
    <location>
        <begin position="98"/>
        <end position="333"/>
    </location>
</feature>
<dbReference type="GO" id="GO:0009834">
    <property type="term" value="P:plant-type secondary cell wall biogenesis"/>
    <property type="evidence" value="ECO:0007669"/>
    <property type="project" value="TreeGrafter"/>
</dbReference>
<evidence type="ECO:0000313" key="8">
    <source>
        <dbReference type="EMBL" id="KAG6425562.1"/>
    </source>
</evidence>
<evidence type="ECO:0000256" key="6">
    <source>
        <dbReference type="SAM" id="Phobius"/>
    </source>
</evidence>
<keyword evidence="3" id="KW-0328">Glycosyltransferase</keyword>
<evidence type="ECO:0000259" key="7">
    <source>
        <dbReference type="Pfam" id="PF03016"/>
    </source>
</evidence>
<dbReference type="PANTHER" id="PTHR11062:SF388">
    <property type="entry name" value="BETA-1,4-XYLOSYLTRANSFERASE IRX10L-RELATED"/>
    <property type="match status" value="1"/>
</dbReference>
<feature type="transmembrane region" description="Helical" evidence="6">
    <location>
        <begin position="53"/>
        <end position="73"/>
    </location>
</feature>
<dbReference type="InterPro" id="IPR040911">
    <property type="entry name" value="Exostosin_GT47"/>
</dbReference>
<protein>
    <recommendedName>
        <fullName evidence="7">Exostosin GT47 domain-containing protein</fullName>
    </recommendedName>
</protein>
<comment type="caution">
    <text evidence="8">The sequence shown here is derived from an EMBL/GenBank/DDBJ whole genome shotgun (WGS) entry which is preliminary data.</text>
</comment>
<dbReference type="GO" id="GO:0080116">
    <property type="term" value="F:glucuronoxylan glucuronosyltransferase activity"/>
    <property type="evidence" value="ECO:0007669"/>
    <property type="project" value="TreeGrafter"/>
</dbReference>
<dbReference type="Proteomes" id="UP000298416">
    <property type="component" value="Unassembled WGS sequence"/>
</dbReference>
<keyword evidence="5" id="KW-0333">Golgi apparatus</keyword>
<keyword evidence="6" id="KW-0472">Membrane</keyword>
<sequence>MQLSIAIEAQQATIRIRLQKWTVFALKTRSIFFLLGAVLNGKKSKDTEEDMDFSTWGLLLLALFTATAGVEGIDRRGTRTERISGSAGDVLDDNPVGKLKVYVYKLPSKYNKKILQKDPRCLAHMFAAEIYMHQFLLTSAIRTLNPDEADWYTPVYATCDLAPNGLPLPCKAPRMMRSAIQYISARWPYWNRTEGADHFFLVPHDFGACFHYQEERSIKRGILPLFQRSTLVQTFGQRNHVCLNDGSITIPPYAPPEKIMSHLIPPDTPRSIFVYFRGLFYDVDNDPEGGYYARGARASIWENFKNNPLFDISTDHPTTYYEDMQCGIFCLCPLDNIVLPFADAIPWEEIGRLLTNPSMKRAMLFPQPAQSGDAFHQIFNGLARKLPHDKRIYLKPGEKVLNWTAGAVGDLKPW</sequence>
<comment type="subcellular location">
    <subcellularLocation>
        <location evidence="1">Golgi apparatus membrane</location>
        <topology evidence="1">Single-pass type II membrane protein</topology>
    </subcellularLocation>
</comment>
<dbReference type="GO" id="GO:0047517">
    <property type="term" value="F:1,4-beta-D-xylan synthase activity"/>
    <property type="evidence" value="ECO:0007669"/>
    <property type="project" value="TreeGrafter"/>
</dbReference>
<comment type="similarity">
    <text evidence="2">Belongs to the glycosyltransferase 47 family.</text>
</comment>
<evidence type="ECO:0000256" key="5">
    <source>
        <dbReference type="ARBA" id="ARBA00023034"/>
    </source>
</evidence>
<reference evidence="8" key="1">
    <citation type="submission" date="2018-01" db="EMBL/GenBank/DDBJ databases">
        <authorList>
            <person name="Mao J.F."/>
        </authorList>
    </citation>
    <scope>NUCLEOTIDE SEQUENCE</scope>
    <source>
        <strain evidence="8">Huo1</strain>
        <tissue evidence="8">Leaf</tissue>
    </source>
</reference>
<evidence type="ECO:0000313" key="9">
    <source>
        <dbReference type="Proteomes" id="UP000298416"/>
    </source>
</evidence>
<gene>
    <name evidence="8" type="ORF">SASPL_116003</name>
</gene>
<dbReference type="PANTHER" id="PTHR11062">
    <property type="entry name" value="EXOSTOSIN HEPARAN SULFATE GLYCOSYLTRANSFERASE -RELATED"/>
    <property type="match status" value="1"/>
</dbReference>
<organism evidence="8">
    <name type="scientific">Salvia splendens</name>
    <name type="common">Scarlet sage</name>
    <dbReference type="NCBI Taxonomy" id="180675"/>
    <lineage>
        <taxon>Eukaryota</taxon>
        <taxon>Viridiplantae</taxon>
        <taxon>Streptophyta</taxon>
        <taxon>Embryophyta</taxon>
        <taxon>Tracheophyta</taxon>
        <taxon>Spermatophyta</taxon>
        <taxon>Magnoliopsida</taxon>
        <taxon>eudicotyledons</taxon>
        <taxon>Gunneridae</taxon>
        <taxon>Pentapetalae</taxon>
        <taxon>asterids</taxon>
        <taxon>lamiids</taxon>
        <taxon>Lamiales</taxon>
        <taxon>Lamiaceae</taxon>
        <taxon>Nepetoideae</taxon>
        <taxon>Mentheae</taxon>
        <taxon>Salviinae</taxon>
        <taxon>Salvia</taxon>
        <taxon>Salvia subgen. Calosphace</taxon>
        <taxon>core Calosphace</taxon>
    </lineage>
</organism>